<name>A0A6S6T8K6_9BACT</name>
<dbReference type="GO" id="GO:0015035">
    <property type="term" value="F:protein-disulfide reductase activity"/>
    <property type="evidence" value="ECO:0007669"/>
    <property type="project" value="InterPro"/>
</dbReference>
<dbReference type="InterPro" id="IPR052927">
    <property type="entry name" value="DCC_oxidoreductase"/>
</dbReference>
<protein>
    <submittedName>
        <fullName evidence="1">Thiol-disulfide oxidoreductase</fullName>
    </submittedName>
</protein>
<dbReference type="EMBL" id="CACVAS010000058">
    <property type="protein sequence ID" value="CAA6812928.1"/>
    <property type="molecule type" value="Genomic_DNA"/>
</dbReference>
<evidence type="ECO:0000313" key="1">
    <source>
        <dbReference type="EMBL" id="CAA6812928.1"/>
    </source>
</evidence>
<reference evidence="1" key="1">
    <citation type="submission" date="2020-01" db="EMBL/GenBank/DDBJ databases">
        <authorList>
            <person name="Meier V. D."/>
            <person name="Meier V D."/>
        </authorList>
    </citation>
    <scope>NUCLEOTIDE SEQUENCE</scope>
    <source>
        <strain evidence="1">HLG_WM_MAG_01</strain>
    </source>
</reference>
<gene>
    <name evidence="1" type="ORF">HELGO_WM341</name>
</gene>
<dbReference type="InterPro" id="IPR007263">
    <property type="entry name" value="DCC1-like"/>
</dbReference>
<organism evidence="1">
    <name type="scientific">uncultured Sulfurovum sp</name>
    <dbReference type="NCBI Taxonomy" id="269237"/>
    <lineage>
        <taxon>Bacteria</taxon>
        <taxon>Pseudomonadati</taxon>
        <taxon>Campylobacterota</taxon>
        <taxon>Epsilonproteobacteria</taxon>
        <taxon>Campylobacterales</taxon>
        <taxon>Sulfurovaceae</taxon>
        <taxon>Sulfurovum</taxon>
        <taxon>environmental samples</taxon>
    </lineage>
</organism>
<sequence>MQKIKKQNVIIFDGVCGLCNSSIALLIKLDKKNLFKYTSLQGEYVKSLEINESIDSLIYYRNDQVFYKSTAILKIVKELGGLWSLLQILYIIPPFIRDFVYDIIAKYRYRIFGKVEQCSVINGAKKELFLA</sequence>
<dbReference type="PANTHER" id="PTHR33639:SF2">
    <property type="entry name" value="DUF393 DOMAIN-CONTAINING PROTEIN"/>
    <property type="match status" value="1"/>
</dbReference>
<accession>A0A6S6T8K6</accession>
<dbReference type="Pfam" id="PF04134">
    <property type="entry name" value="DCC1-like"/>
    <property type="match status" value="1"/>
</dbReference>
<dbReference type="PANTHER" id="PTHR33639">
    <property type="entry name" value="THIOL-DISULFIDE OXIDOREDUCTASE DCC"/>
    <property type="match status" value="1"/>
</dbReference>
<dbReference type="AlphaFoldDB" id="A0A6S6T8K6"/>
<proteinExistence type="predicted"/>